<dbReference type="Pfam" id="PF13756">
    <property type="entry name" value="Stimulus_sens_1"/>
    <property type="match status" value="1"/>
</dbReference>
<dbReference type="Gene3D" id="1.10.287.130">
    <property type="match status" value="1"/>
</dbReference>
<dbReference type="Pfam" id="PF13755">
    <property type="entry name" value="Sensor_TM1"/>
    <property type="match status" value="1"/>
</dbReference>
<protein>
    <recommendedName>
        <fullName evidence="3">histidine kinase</fullName>
        <ecNumber evidence="3">2.7.13.3</ecNumber>
    </recommendedName>
</protein>
<dbReference type="Pfam" id="PF00512">
    <property type="entry name" value="HisKA"/>
    <property type="match status" value="1"/>
</dbReference>
<dbReference type="CDD" id="cd00082">
    <property type="entry name" value="HisKA"/>
    <property type="match status" value="1"/>
</dbReference>
<keyword evidence="15" id="KW-1185">Reference proteome</keyword>
<dbReference type="PROSITE" id="PS50885">
    <property type="entry name" value="HAMP"/>
    <property type="match status" value="1"/>
</dbReference>
<sequence>MISPRSKPCTASVTAIVTKPERRRRWRPLSSPLTRRILLVNLIAPIILAAGLLYLDRYKQGLIRSELAGLTTQAEMMAGAVGEGAVSEQALGFLEINQDLAQHMVRRLAQSAQIRARLFDAVGGLAADSRFLLSAKGNIRIEDLAPPRQMGWLATLDYWWEQAATWMPLDETLPVHLEPPQQKAEHFPEVVAALGGRTEGVVRSHPAGGILLSVAVPVQRYKQVVGALMVSHDGSRVARALFQVRVAIFQAFAVSLAVTIALSIYMAGTISRPIRRLALAAEQVRHGRGRAHRIPDLSRRGDEIGELSVALKEMTEALWARMDAIERFAADVAHEIKNPLTSVRSAVETAARLSDPEKQKKLLAIIQDDVERLNRLITDISDASRVDAEMSRADTEPVPLALLLATLAEVYRSTAETLHFPLDLPTDDTLVVDGIEGRLVQVLRNLIGNAISFSPEGGTIRLAAARHGQTIRLTIEDDGPGIPDGKLNAIFDRFYTERPAGEKFGTHSGLGLSISKQIVDAHGGRIWAENREGGGARFVVELKAG</sequence>
<dbReference type="PANTHER" id="PTHR45436">
    <property type="entry name" value="SENSOR HISTIDINE KINASE YKOH"/>
    <property type="match status" value="1"/>
</dbReference>
<feature type="transmembrane region" description="Helical" evidence="11">
    <location>
        <begin position="37"/>
        <end position="55"/>
    </location>
</feature>
<evidence type="ECO:0000313" key="15">
    <source>
        <dbReference type="Proteomes" id="UP000018922"/>
    </source>
</evidence>
<gene>
    <name evidence="14" type="primary">chvG</name>
    <name evidence="14" type="ordered locus">MGMSRv2__1777</name>
</gene>
<evidence type="ECO:0000256" key="5">
    <source>
        <dbReference type="ARBA" id="ARBA00022679"/>
    </source>
</evidence>
<dbReference type="SUPFAM" id="SSF55874">
    <property type="entry name" value="ATPase domain of HSP90 chaperone/DNA topoisomerase II/histidine kinase"/>
    <property type="match status" value="1"/>
</dbReference>
<comment type="catalytic activity">
    <reaction evidence="1">
        <text>ATP + protein L-histidine = ADP + protein N-phospho-L-histidine.</text>
        <dbReference type="EC" id="2.7.13.3"/>
    </reaction>
</comment>
<evidence type="ECO:0000256" key="10">
    <source>
        <dbReference type="ARBA" id="ARBA00023136"/>
    </source>
</evidence>
<dbReference type="eggNOG" id="COG5002">
    <property type="taxonomic scope" value="Bacteria"/>
</dbReference>
<dbReference type="InterPro" id="IPR003594">
    <property type="entry name" value="HATPase_dom"/>
</dbReference>
<dbReference type="EC" id="2.7.13.3" evidence="3"/>
<dbReference type="PRINTS" id="PR00344">
    <property type="entry name" value="BCTRLSENSOR"/>
</dbReference>
<feature type="transmembrane region" description="Helical" evidence="11">
    <location>
        <begin position="246"/>
        <end position="267"/>
    </location>
</feature>
<dbReference type="CDD" id="cd06225">
    <property type="entry name" value="HAMP"/>
    <property type="match status" value="1"/>
</dbReference>
<dbReference type="Pfam" id="PF02518">
    <property type="entry name" value="HATPase_c"/>
    <property type="match status" value="1"/>
</dbReference>
<reference evidence="14 15" key="1">
    <citation type="journal article" date="2014" name="Genome Announc.">
        <title>Complete genome sequence of Magnetospirillum gryphiswaldense MSR-1.</title>
        <authorList>
            <person name="Wang X."/>
            <person name="Wang Q."/>
            <person name="Zhang W."/>
            <person name="Wang Y."/>
            <person name="Li L."/>
            <person name="Wen T."/>
            <person name="Zhang T."/>
            <person name="Zhang Y."/>
            <person name="Xu J."/>
            <person name="Hu J."/>
            <person name="Li S."/>
            <person name="Liu L."/>
            <person name="Liu J."/>
            <person name="Jiang W."/>
            <person name="Tian J."/>
            <person name="Li Y."/>
            <person name="Schuler D."/>
            <person name="Wang L."/>
            <person name="Li J."/>
        </authorList>
    </citation>
    <scope>NUCLEOTIDE SEQUENCE [LARGE SCALE GENOMIC DNA]</scope>
    <source>
        <strain evidence="15">DSM 6361 / JCM 21280 / NBRC 15271 / MSR-1</strain>
    </source>
</reference>
<evidence type="ECO:0000256" key="11">
    <source>
        <dbReference type="SAM" id="Phobius"/>
    </source>
</evidence>
<dbReference type="GO" id="GO:0005886">
    <property type="term" value="C:plasma membrane"/>
    <property type="evidence" value="ECO:0007669"/>
    <property type="project" value="TreeGrafter"/>
</dbReference>
<dbReference type="InterPro" id="IPR036097">
    <property type="entry name" value="HisK_dim/P_sf"/>
</dbReference>
<dbReference type="SUPFAM" id="SSF47384">
    <property type="entry name" value="Homodimeric domain of signal transducing histidine kinase"/>
    <property type="match status" value="1"/>
</dbReference>
<dbReference type="SUPFAM" id="SSF158472">
    <property type="entry name" value="HAMP domain-like"/>
    <property type="match status" value="1"/>
</dbReference>
<evidence type="ECO:0000256" key="3">
    <source>
        <dbReference type="ARBA" id="ARBA00012438"/>
    </source>
</evidence>
<dbReference type="PANTHER" id="PTHR45436:SF5">
    <property type="entry name" value="SENSOR HISTIDINE KINASE TRCS"/>
    <property type="match status" value="1"/>
</dbReference>
<evidence type="ECO:0000256" key="2">
    <source>
        <dbReference type="ARBA" id="ARBA00004370"/>
    </source>
</evidence>
<dbReference type="InterPro" id="IPR003660">
    <property type="entry name" value="HAMP_dom"/>
</dbReference>
<evidence type="ECO:0000256" key="9">
    <source>
        <dbReference type="ARBA" id="ARBA00023012"/>
    </source>
</evidence>
<keyword evidence="10 11" id="KW-0472">Membrane</keyword>
<dbReference type="InterPro" id="IPR003661">
    <property type="entry name" value="HisK_dim/P_dom"/>
</dbReference>
<dbReference type="PROSITE" id="PS50109">
    <property type="entry name" value="HIS_KIN"/>
    <property type="match status" value="1"/>
</dbReference>
<dbReference type="SMART" id="SM00388">
    <property type="entry name" value="HisKA"/>
    <property type="match status" value="1"/>
</dbReference>
<evidence type="ECO:0000313" key="14">
    <source>
        <dbReference type="EMBL" id="CDK98992.1"/>
    </source>
</evidence>
<accession>V6F0S4</accession>
<evidence type="ECO:0000256" key="8">
    <source>
        <dbReference type="ARBA" id="ARBA00022989"/>
    </source>
</evidence>
<feature type="domain" description="Histidine kinase" evidence="12">
    <location>
        <begin position="331"/>
        <end position="545"/>
    </location>
</feature>
<keyword evidence="9" id="KW-0902">Two-component regulatory system</keyword>
<dbReference type="Pfam" id="PF00672">
    <property type="entry name" value="HAMP"/>
    <property type="match status" value="1"/>
</dbReference>
<dbReference type="InterPro" id="IPR025908">
    <property type="entry name" value="Sensor_TM1"/>
</dbReference>
<dbReference type="AlphaFoldDB" id="V6F0S4"/>
<keyword evidence="6 11" id="KW-0812">Transmembrane</keyword>
<dbReference type="Proteomes" id="UP000018922">
    <property type="component" value="Chromosome I"/>
</dbReference>
<dbReference type="InterPro" id="IPR036890">
    <property type="entry name" value="HATPase_C_sf"/>
</dbReference>
<evidence type="ECO:0000256" key="1">
    <source>
        <dbReference type="ARBA" id="ARBA00000085"/>
    </source>
</evidence>
<dbReference type="GO" id="GO:0000155">
    <property type="term" value="F:phosphorelay sensor kinase activity"/>
    <property type="evidence" value="ECO:0007669"/>
    <property type="project" value="InterPro"/>
</dbReference>
<dbReference type="KEGG" id="mgy:MGMSRv2__1777"/>
<keyword evidence="4" id="KW-0597">Phosphoprotein</keyword>
<keyword evidence="8 11" id="KW-1133">Transmembrane helix</keyword>
<evidence type="ECO:0000259" key="13">
    <source>
        <dbReference type="PROSITE" id="PS50885"/>
    </source>
</evidence>
<keyword evidence="7 14" id="KW-0418">Kinase</keyword>
<keyword evidence="5 14" id="KW-0808">Transferase</keyword>
<dbReference type="Gene3D" id="6.10.340.10">
    <property type="match status" value="1"/>
</dbReference>
<dbReference type="SMART" id="SM00387">
    <property type="entry name" value="HATPase_c"/>
    <property type="match status" value="1"/>
</dbReference>
<dbReference type="SMART" id="SM00304">
    <property type="entry name" value="HAMP"/>
    <property type="match status" value="1"/>
</dbReference>
<feature type="domain" description="HAMP" evidence="13">
    <location>
        <begin position="268"/>
        <end position="323"/>
    </location>
</feature>
<name>V6F0S4_MAGGM</name>
<dbReference type="EMBL" id="HG794546">
    <property type="protein sequence ID" value="CDK98992.1"/>
    <property type="molecule type" value="Genomic_DNA"/>
</dbReference>
<comment type="subcellular location">
    <subcellularLocation>
        <location evidence="2">Membrane</location>
    </subcellularLocation>
</comment>
<dbReference type="FunFam" id="3.30.565.10:FF:000006">
    <property type="entry name" value="Sensor histidine kinase WalK"/>
    <property type="match status" value="1"/>
</dbReference>
<dbReference type="HOGENOM" id="CLU_000445_89_6_5"/>
<dbReference type="STRING" id="1430440.MGMSRv2__1777"/>
<organism evidence="14 15">
    <name type="scientific">Magnetospirillum gryphiswaldense (strain DSM 6361 / JCM 21280 / NBRC 15271 / MSR-1)</name>
    <dbReference type="NCBI Taxonomy" id="431944"/>
    <lineage>
        <taxon>Bacteria</taxon>
        <taxon>Pseudomonadati</taxon>
        <taxon>Pseudomonadota</taxon>
        <taxon>Alphaproteobacteria</taxon>
        <taxon>Rhodospirillales</taxon>
        <taxon>Rhodospirillaceae</taxon>
        <taxon>Magnetospirillum</taxon>
    </lineage>
</organism>
<evidence type="ECO:0000256" key="4">
    <source>
        <dbReference type="ARBA" id="ARBA00022553"/>
    </source>
</evidence>
<evidence type="ECO:0000259" key="12">
    <source>
        <dbReference type="PROSITE" id="PS50109"/>
    </source>
</evidence>
<dbReference type="InterPro" id="IPR004358">
    <property type="entry name" value="Sig_transdc_His_kin-like_C"/>
</dbReference>
<evidence type="ECO:0000256" key="6">
    <source>
        <dbReference type="ARBA" id="ARBA00022692"/>
    </source>
</evidence>
<dbReference type="InterPro" id="IPR025919">
    <property type="entry name" value="Stimulus_sens_dom"/>
</dbReference>
<dbReference type="InterPro" id="IPR050428">
    <property type="entry name" value="TCS_sensor_his_kinase"/>
</dbReference>
<proteinExistence type="predicted"/>
<dbReference type="Gene3D" id="3.30.565.10">
    <property type="entry name" value="Histidine kinase-like ATPase, C-terminal domain"/>
    <property type="match status" value="1"/>
</dbReference>
<dbReference type="InterPro" id="IPR005467">
    <property type="entry name" value="His_kinase_dom"/>
</dbReference>
<evidence type="ECO:0000256" key="7">
    <source>
        <dbReference type="ARBA" id="ARBA00022777"/>
    </source>
</evidence>